<dbReference type="RefSeq" id="WP_158466407.1">
    <property type="nucleotide sequence ID" value="NZ_QJUE01000002.1"/>
</dbReference>
<evidence type="ECO:0000256" key="1">
    <source>
        <dbReference type="ARBA" id="ARBA00004141"/>
    </source>
</evidence>
<dbReference type="InterPro" id="IPR045062">
    <property type="entry name" value="Cyt_c_biogenesis_CcsA/CcmC"/>
</dbReference>
<feature type="domain" description="Cytochrome c assembly protein" evidence="9">
    <location>
        <begin position="73"/>
        <end position="307"/>
    </location>
</feature>
<evidence type="ECO:0000256" key="5">
    <source>
        <dbReference type="ARBA" id="ARBA00022989"/>
    </source>
</evidence>
<dbReference type="GO" id="GO:0015232">
    <property type="term" value="F:heme transmembrane transporter activity"/>
    <property type="evidence" value="ECO:0007669"/>
    <property type="project" value="InterPro"/>
</dbReference>
<keyword evidence="7 8" id="KW-0472">Membrane</keyword>
<name>A0A318R5P2_PROMR</name>
<dbReference type="PANTHER" id="PTHR30071">
    <property type="entry name" value="HEME EXPORTER PROTEIN C"/>
    <property type="match status" value="1"/>
</dbReference>
<feature type="transmembrane region" description="Helical" evidence="8">
    <location>
        <begin position="141"/>
        <end position="167"/>
    </location>
</feature>
<evidence type="ECO:0000256" key="6">
    <source>
        <dbReference type="ARBA" id="ARBA00023078"/>
    </source>
</evidence>
<comment type="similarity">
    <text evidence="2">Belongs to the CcmC/CycZ/HelC family.</text>
</comment>
<dbReference type="GO" id="GO:0017004">
    <property type="term" value="P:cytochrome complex assembly"/>
    <property type="evidence" value="ECO:0007669"/>
    <property type="project" value="UniProtKB-UniRule"/>
</dbReference>
<comment type="subcellular location">
    <subcellularLocation>
        <location evidence="8">Cellular thylakoid membrane</location>
        <topology evidence="8">Multi-pass membrane protein</topology>
    </subcellularLocation>
    <subcellularLocation>
        <location evidence="1">Membrane</location>
        <topology evidence="1">Multi-pass membrane protein</topology>
    </subcellularLocation>
</comment>
<evidence type="ECO:0000256" key="7">
    <source>
        <dbReference type="ARBA" id="ARBA00023136"/>
    </source>
</evidence>
<dbReference type="AlphaFoldDB" id="A0A318R5P2"/>
<comment type="function">
    <text evidence="8">Required during biogenesis of c-type cytochromes (cytochrome c6 and cytochrome f) at the step of heme attachment.</text>
</comment>
<keyword evidence="4 8" id="KW-0201">Cytochrome c-type biogenesis</keyword>
<comment type="subunit">
    <text evidence="8">May interact with Ccs1.</text>
</comment>
<evidence type="ECO:0000313" key="10">
    <source>
        <dbReference type="EMBL" id="PYE02912.1"/>
    </source>
</evidence>
<feature type="transmembrane region" description="Helical" evidence="8">
    <location>
        <begin position="255"/>
        <end position="270"/>
    </location>
</feature>
<dbReference type="GO" id="GO:0020037">
    <property type="term" value="F:heme binding"/>
    <property type="evidence" value="ECO:0007669"/>
    <property type="project" value="InterPro"/>
</dbReference>
<dbReference type="OrthoDB" id="9814290at2"/>
<dbReference type="HAMAP" id="MF_01391">
    <property type="entry name" value="CytC_CcsA"/>
    <property type="match status" value="1"/>
</dbReference>
<dbReference type="GO" id="GO:0031676">
    <property type="term" value="C:plasma membrane-derived thylakoid membrane"/>
    <property type="evidence" value="ECO:0007669"/>
    <property type="project" value="UniProtKB-SubCell"/>
</dbReference>
<protein>
    <recommendedName>
        <fullName evidence="8">Cytochrome c biogenesis protein CcsA</fullName>
    </recommendedName>
</protein>
<dbReference type="InterPro" id="IPR002541">
    <property type="entry name" value="Cyt_c_assembly"/>
</dbReference>
<evidence type="ECO:0000313" key="11">
    <source>
        <dbReference type="Proteomes" id="UP000247807"/>
    </source>
</evidence>
<accession>A0A318R5P2</accession>
<feature type="transmembrane region" description="Helical" evidence="8">
    <location>
        <begin position="100"/>
        <end position="121"/>
    </location>
</feature>
<keyword evidence="6 8" id="KW-0793">Thylakoid</keyword>
<evidence type="ECO:0000256" key="8">
    <source>
        <dbReference type="HAMAP-Rule" id="MF_01391"/>
    </source>
</evidence>
<dbReference type="PANTHER" id="PTHR30071:SF1">
    <property type="entry name" value="CYTOCHROME B_B6 PROTEIN-RELATED"/>
    <property type="match status" value="1"/>
</dbReference>
<comment type="similarity">
    <text evidence="8">Belongs to the CcmF/CycK/Ccl1/NrfE/CcsA family.</text>
</comment>
<dbReference type="Pfam" id="PF01578">
    <property type="entry name" value="Cytochrom_C_asm"/>
    <property type="match status" value="1"/>
</dbReference>
<feature type="transmembrane region" description="Helical" evidence="8">
    <location>
        <begin position="14"/>
        <end position="35"/>
    </location>
</feature>
<evidence type="ECO:0000256" key="4">
    <source>
        <dbReference type="ARBA" id="ARBA00022748"/>
    </source>
</evidence>
<dbReference type="PRINTS" id="PR01386">
    <property type="entry name" value="CCMCBIOGNSIS"/>
</dbReference>
<reference evidence="10 11" key="1">
    <citation type="journal article" date="2018" name="Appl. Environ. Microbiol.">
        <title>Genome rearrangement shapes Prochlorococcus ecological adaptation.</title>
        <authorList>
            <person name="Yan W."/>
            <person name="Wei S."/>
            <person name="Wang Q."/>
            <person name="Xiao X."/>
            <person name="Zeng Q."/>
            <person name="Jiao N."/>
            <person name="Zhang R."/>
        </authorList>
    </citation>
    <scope>NUCLEOTIDE SEQUENCE [LARGE SCALE GENOMIC DNA]</scope>
    <source>
        <strain evidence="10 11">XMU1408</strain>
    </source>
</reference>
<dbReference type="InterPro" id="IPR003557">
    <property type="entry name" value="Cyt_c_biogenesis_CcmC"/>
</dbReference>
<dbReference type="NCBIfam" id="TIGR03144">
    <property type="entry name" value="cytochr_II_ccsB"/>
    <property type="match status" value="1"/>
</dbReference>
<organism evidence="10 11">
    <name type="scientific">Prochlorococcus marinus XMU1408</name>
    <dbReference type="NCBI Taxonomy" id="2213228"/>
    <lineage>
        <taxon>Bacteria</taxon>
        <taxon>Bacillati</taxon>
        <taxon>Cyanobacteriota</taxon>
        <taxon>Cyanophyceae</taxon>
        <taxon>Synechococcales</taxon>
        <taxon>Prochlorococcaceae</taxon>
        <taxon>Prochlorococcus</taxon>
    </lineage>
</organism>
<dbReference type="Proteomes" id="UP000247807">
    <property type="component" value="Unassembled WGS sequence"/>
</dbReference>
<evidence type="ECO:0000256" key="2">
    <source>
        <dbReference type="ARBA" id="ARBA00005840"/>
    </source>
</evidence>
<evidence type="ECO:0000259" key="9">
    <source>
        <dbReference type="Pfam" id="PF01578"/>
    </source>
</evidence>
<keyword evidence="5 8" id="KW-1133">Transmembrane helix</keyword>
<gene>
    <name evidence="10" type="primary">ccsB</name>
    <name evidence="8" type="synonym">ccsA</name>
    <name evidence="10" type="ORF">DNJ73_03960</name>
</gene>
<keyword evidence="3 8" id="KW-0812">Transmembrane</keyword>
<feature type="transmembrane region" description="Helical" evidence="8">
    <location>
        <begin position="282"/>
        <end position="306"/>
    </location>
</feature>
<dbReference type="InterPro" id="IPR017562">
    <property type="entry name" value="Cyt_c_biogenesis_CcsA"/>
</dbReference>
<feature type="transmembrane region" description="Helical" evidence="8">
    <location>
        <begin position="217"/>
        <end position="240"/>
    </location>
</feature>
<sequence length="315" mass="35357">MFDFRLNNFSFDPVVFLGFVSFFSLLIALPISFWSVAGSKNSSKARFLVATANIFLTSQLILRWWQSGHFPISNLYESLCFLTWGCTLTQLFVERAWSSPLISAVATPISLLSIGFASFVLPDNLQSSAPLVPALRSSWLIMHVSVIMCSYAALLIGSILSFGVFIVDWKKQFNIRNSSFGSGEFRQISDLYPYKKNDNLNLIQPVKFTNAEQLDSLSYRSITAGFLLLTVGLISGAVWANEAWGSWWSWDPKETWALICWLVYAAYLHTRLTKGWQGKKPALLAIAGFFVIIICYIGVNLLGVGLHSYGWFFDA</sequence>
<proteinExistence type="inferred from homology"/>
<dbReference type="EMBL" id="QJUE01000002">
    <property type="protein sequence ID" value="PYE02912.1"/>
    <property type="molecule type" value="Genomic_DNA"/>
</dbReference>
<evidence type="ECO:0000256" key="3">
    <source>
        <dbReference type="ARBA" id="ARBA00022692"/>
    </source>
</evidence>
<comment type="caution">
    <text evidence="10">The sequence shown here is derived from an EMBL/GenBank/DDBJ whole genome shotgun (WGS) entry which is preliminary data.</text>
</comment>